<dbReference type="Proteomes" id="UP000076858">
    <property type="component" value="Unassembled WGS sequence"/>
</dbReference>
<organism evidence="1 2">
    <name type="scientific">Daphnia magna</name>
    <dbReference type="NCBI Taxonomy" id="35525"/>
    <lineage>
        <taxon>Eukaryota</taxon>
        <taxon>Metazoa</taxon>
        <taxon>Ecdysozoa</taxon>
        <taxon>Arthropoda</taxon>
        <taxon>Crustacea</taxon>
        <taxon>Branchiopoda</taxon>
        <taxon>Diplostraca</taxon>
        <taxon>Cladocera</taxon>
        <taxon>Anomopoda</taxon>
        <taxon>Daphniidae</taxon>
        <taxon>Daphnia</taxon>
    </lineage>
</organism>
<evidence type="ECO:0000313" key="2">
    <source>
        <dbReference type="Proteomes" id="UP000076858"/>
    </source>
</evidence>
<sequence>MPILTIDVEPNCRHGCPAIENTITNCKYLDQHYMTLKQYLTNNKITWESNNILGLNPSLTRKICEEVRIQSVLESGRVDTNKEGRKETHRRGLLRWAPQAWGDGCRVARYGVITKSNLKSKNC</sequence>
<name>A0A164X6C8_9CRUS</name>
<accession>A0A164X6C8</accession>
<comment type="caution">
    <text evidence="1">The sequence shown here is derived from an EMBL/GenBank/DDBJ whole genome shotgun (WGS) entry which is preliminary data.</text>
</comment>
<protein>
    <submittedName>
        <fullName evidence="1">Uncharacterized protein</fullName>
    </submittedName>
</protein>
<keyword evidence="2" id="KW-1185">Reference proteome</keyword>
<dbReference type="AlphaFoldDB" id="A0A164X6C8"/>
<dbReference type="EMBL" id="LRGB01001005">
    <property type="protein sequence ID" value="KZS13914.1"/>
    <property type="molecule type" value="Genomic_DNA"/>
</dbReference>
<gene>
    <name evidence="1" type="ORF">APZ42_020534</name>
</gene>
<reference evidence="1 2" key="1">
    <citation type="submission" date="2016-03" db="EMBL/GenBank/DDBJ databases">
        <title>EvidentialGene: Evidence-directed Construction of Genes on Genomes.</title>
        <authorList>
            <person name="Gilbert D.G."/>
            <person name="Choi J.-H."/>
            <person name="Mockaitis K."/>
            <person name="Colbourne J."/>
            <person name="Pfrender M."/>
        </authorList>
    </citation>
    <scope>NUCLEOTIDE SEQUENCE [LARGE SCALE GENOMIC DNA]</scope>
    <source>
        <strain evidence="1 2">Xinb3</strain>
        <tissue evidence="1">Complete organism</tissue>
    </source>
</reference>
<evidence type="ECO:0000313" key="1">
    <source>
        <dbReference type="EMBL" id="KZS13914.1"/>
    </source>
</evidence>
<proteinExistence type="predicted"/>